<dbReference type="InterPro" id="IPR018474">
    <property type="entry name" value="Uncharacterised_Yqai"/>
</dbReference>
<evidence type="ECO:0000313" key="2">
    <source>
        <dbReference type="Proteomes" id="UP001162836"/>
    </source>
</evidence>
<dbReference type="InterPro" id="IPR023118">
    <property type="entry name" value="YqaI_dom_sf"/>
</dbReference>
<gene>
    <name evidence="1" type="ORF">LRS37_04485</name>
</gene>
<organism evidence="1 2">
    <name type="scientific">Neobacillus sedimentimangrovi</name>
    <dbReference type="NCBI Taxonomy" id="2699460"/>
    <lineage>
        <taxon>Bacteria</taxon>
        <taxon>Bacillati</taxon>
        <taxon>Bacillota</taxon>
        <taxon>Bacilli</taxon>
        <taxon>Bacillales</taxon>
        <taxon>Bacillaceae</taxon>
        <taxon>Neobacillus</taxon>
    </lineage>
</organism>
<dbReference type="Pfam" id="PF09466">
    <property type="entry name" value="Yqai"/>
    <property type="match status" value="1"/>
</dbReference>
<protein>
    <submittedName>
        <fullName evidence="1">Uncharacterized protein</fullName>
    </submittedName>
</protein>
<dbReference type="SUPFAM" id="SSF160713">
    <property type="entry name" value="YqaI-like"/>
    <property type="match status" value="1"/>
</dbReference>
<accession>A0ABS8QFX9</accession>
<dbReference type="RefSeq" id="WP_231314333.1">
    <property type="nucleotide sequence ID" value="NZ_JAJODE010000008.1"/>
</dbReference>
<sequence>MEHPLITKVNRTGYPEKEQSNHWGIDAMGDEIKFGDSIVLDPYGEVILEENLEDYLIERLGFVYKKAE</sequence>
<name>A0ABS8QFX9_9BACI</name>
<evidence type="ECO:0000313" key="1">
    <source>
        <dbReference type="EMBL" id="MCD4838138.1"/>
    </source>
</evidence>
<comment type="caution">
    <text evidence="1">The sequence shown here is derived from an EMBL/GenBank/DDBJ whole genome shotgun (WGS) entry which is preliminary data.</text>
</comment>
<keyword evidence="2" id="KW-1185">Reference proteome</keyword>
<dbReference type="Gene3D" id="3.30.40.30">
    <property type="entry name" value="YqaI domain"/>
    <property type="match status" value="1"/>
</dbReference>
<dbReference type="EMBL" id="JAJODE010000008">
    <property type="protein sequence ID" value="MCD4838138.1"/>
    <property type="molecule type" value="Genomic_DNA"/>
</dbReference>
<reference evidence="1 2" key="1">
    <citation type="journal article" date="2023" name="Antonie Van Leeuwenhoek">
        <title>Unveiling the genomic potential of a novel thermostable glycoside hydrolases producing Neobacillus sedimentimangrovi UE25.</title>
        <authorList>
            <person name="Ejaz U."/>
            <person name="Saleem F."/>
            <person name="Rashid R."/>
            <person name="Hasan K.A."/>
            <person name="Syed M.N."/>
            <person name="Sohail M."/>
        </authorList>
    </citation>
    <scope>NUCLEOTIDE SEQUENCE [LARGE SCALE GENOMIC DNA]</scope>
    <source>
        <strain evidence="1 2">UE25</strain>
    </source>
</reference>
<dbReference type="Proteomes" id="UP001162836">
    <property type="component" value="Unassembled WGS sequence"/>
</dbReference>
<proteinExistence type="predicted"/>